<dbReference type="EMBL" id="RHLC01000003">
    <property type="protein sequence ID" value="TPP44332.1"/>
    <property type="molecule type" value="Genomic_DNA"/>
</dbReference>
<sequence>MTFRVSVRLARDTLCLSDTVEGSVALDVEGTSHDVAAAAPSAVRVVLRAVEEAGKRHAIEHMALVTTVAGPSIAHEEAAAAALRERASRFTTEAARRNPLPGVPVSTDRTVLVEGGASEHYTYGAGAGAASNPGGMTSDTAASPPQRWEAGGHYVYPFALQLPPWLPPSYYYKPSAGKSHMSMRYTVAAFVVCGVEEADVDVVGREFRSQTMVLVPCTPLPAKAWRGSTRNSDGGAKGADKRGTCASAPLLSPVRFLLPVEVPQLLERLPAAQLADFTVLSALPKRELQQCAERVSISPPFREKLTYHICKHSLVLRGLLRNKPYTAVDVRITYDSSAAVLLCGRQQSVVRGRVALGLAAPHGNHSGDAPAALPSAGSGVAPGGLTVTGAVMGGDYSRVPRIYMDNHGMAPPPLGKGARGRQSPDAADPHSSDSANSLWRDSEGESGSHLSAVSACTEPAINGALRLRVRVRTGSVAVSKVRVKLLERVRCTSAPAAQPNDVYTLATYTHSEKIHANTSIEFPVELALPKQFRHTAADHDKYPPPAGITTAAVHTTTWLQITFPSLHAVSEAQLGENVVLVGEDVDLTDTVPFLPCACPARTL</sequence>
<evidence type="ECO:0000313" key="6">
    <source>
        <dbReference type="Proteomes" id="UP000274082"/>
    </source>
</evidence>
<dbReference type="EMBL" id="FR799622">
    <property type="protein sequence ID" value="CBZ37955.1"/>
    <property type="molecule type" value="Genomic_DNA"/>
</dbReference>
<reference evidence="5" key="3">
    <citation type="submission" date="2011-02" db="EMBL/GenBank/DDBJ databases">
        <title>Whole genome sequencing of Leishmania donovani clinical lines reveals dynamic variation related to drug resistance.</title>
        <authorList>
            <person name="Downing T."/>
            <person name="Imamura H."/>
            <person name="Sanders M."/>
            <person name="Decuypere S."/>
            <person name="Hertz-Fowler C."/>
            <person name="Clark T.G."/>
            <person name="Rijal S."/>
            <person name="Sundar S."/>
            <person name="Quail M.A."/>
            <person name="De Doncker S."/>
            <person name="Maes I."/>
            <person name="Vanaerschot M."/>
            <person name="Stark O."/>
            <person name="Schonian G."/>
            <person name="Dujardin J.C."/>
            <person name="Berriman M."/>
        </authorList>
    </citation>
    <scope>NUCLEOTIDE SEQUENCE [LARGE SCALE GENOMIC DNA]</scope>
    <source>
        <strain evidence="5">BPK282A1</strain>
    </source>
</reference>
<dbReference type="OMA" id="KRHAIEH"/>
<organism evidence="2 6">
    <name type="scientific">Leishmania donovani</name>
    <dbReference type="NCBI Taxonomy" id="5661"/>
    <lineage>
        <taxon>Eukaryota</taxon>
        <taxon>Discoba</taxon>
        <taxon>Euglenozoa</taxon>
        <taxon>Kinetoplastea</taxon>
        <taxon>Metakinetoplastina</taxon>
        <taxon>Trypanosomatida</taxon>
        <taxon>Trypanosomatidae</taxon>
        <taxon>Leishmaniinae</taxon>
        <taxon>Leishmania</taxon>
    </lineage>
</organism>
<evidence type="ECO:0000256" key="1">
    <source>
        <dbReference type="SAM" id="MobiDB-lite"/>
    </source>
</evidence>
<evidence type="ECO:0000313" key="5">
    <source>
        <dbReference type="Proteomes" id="UP000008980"/>
    </source>
</evidence>
<dbReference type="GeneID" id="13387515"/>
<dbReference type="Gene3D" id="2.60.40.640">
    <property type="match status" value="1"/>
</dbReference>
<accession>A0A3Q8IP18</accession>
<reference evidence="2 6" key="4">
    <citation type="journal article" date="2018" name="Sci. Rep.">
        <title>A complete Leishmania donovani reference genome identifies novel genetic variations associated with virulence.</title>
        <authorList>
            <person name="Lypaczewski P."/>
            <person name="Hoshizaki J."/>
            <person name="Zhang W.-W."/>
            <person name="McCall L.-I."/>
            <person name="Torcivia-Rodriguez J."/>
            <person name="Simonyan V."/>
            <person name="Kaur A."/>
            <person name="Dewar K."/>
            <person name="Matlashewski G."/>
        </authorList>
    </citation>
    <scope>NUCLEOTIDE SEQUENCE [LARGE SCALE GENOMIC DNA]</scope>
    <source>
        <strain evidence="2 6">LdCL</strain>
    </source>
</reference>
<dbReference type="VEuPathDB" id="TriTrypDB:LdCL_350009500"/>
<name>A0A3Q8IP18_LEIDO</name>
<protein>
    <submittedName>
        <fullName evidence="2">Arrestin (Or S-antigen), N-terminal domain containing protein, putative</fullName>
    </submittedName>
    <submittedName>
        <fullName evidence="4">Arrestin (Or S-antigen), N-terminal domain family protein</fullName>
    </submittedName>
</protein>
<keyword evidence="6" id="KW-1185">Reference proteome</keyword>
<dbReference type="VEuPathDB" id="TriTrypDB:LdBPK_350440.1"/>
<dbReference type="Proteomes" id="UP000274082">
    <property type="component" value="Chromosome 35"/>
</dbReference>
<proteinExistence type="predicted"/>
<dbReference type="KEGG" id="ldo:LDBPK_350440"/>
<evidence type="ECO:0000313" key="7">
    <source>
        <dbReference type="Proteomes" id="UP000318447"/>
    </source>
</evidence>
<feature type="region of interest" description="Disordered" evidence="1">
    <location>
        <begin position="403"/>
        <end position="451"/>
    </location>
</feature>
<reference evidence="3 5" key="1">
    <citation type="journal article" date="2011" name="Genome Res.">
        <title>Whole genome sequencing of multiple Leishmania donovani clinical isolates provides insights into population structure and mechanisms of drug resistance.</title>
        <authorList>
            <person name="Downing T."/>
            <person name="Imamura H."/>
            <person name="Decuypere S."/>
            <person name="Clark T.G."/>
            <person name="Coombs G.H."/>
            <person name="Cotton J.A."/>
            <person name="Hilley J.D."/>
            <person name="de Doncker S."/>
            <person name="Maes I."/>
            <person name="Mottram J.C."/>
            <person name="Quail M.A."/>
            <person name="Rijal S."/>
            <person name="Sanders M."/>
            <person name="Schonian G."/>
            <person name="Stark O."/>
            <person name="Sundar S."/>
            <person name="Vanaerschot M."/>
            <person name="Hertz-Fowler C."/>
            <person name="Dujardin J.C."/>
            <person name="Berriman M."/>
        </authorList>
    </citation>
    <scope>NUCLEOTIDE SEQUENCE [LARGE SCALE GENOMIC DNA]</scope>
    <source>
        <strain evidence="3 5">BPK282A1</strain>
    </source>
</reference>
<dbReference type="RefSeq" id="XP_003864637.1">
    <property type="nucleotide sequence ID" value="XM_003864589.1"/>
</dbReference>
<reference evidence="3" key="2">
    <citation type="submission" date="2011-01" db="EMBL/GenBank/DDBJ databases">
        <authorList>
            <person name="Zhao B.P."/>
            <person name="Ren Z.A."/>
            <person name="Li C.D."/>
        </authorList>
    </citation>
    <scope>NUCLEOTIDE SEQUENCE</scope>
    <source>
        <strain evidence="3">BPK282A1</strain>
    </source>
</reference>
<dbReference type="OrthoDB" id="261080at2759"/>
<dbReference type="Proteomes" id="UP000318447">
    <property type="component" value="Unassembled WGS sequence"/>
</dbReference>
<dbReference type="InterPro" id="IPR014752">
    <property type="entry name" value="Arrestin-like_C"/>
</dbReference>
<dbReference type="EMBL" id="CP029534">
    <property type="protein sequence ID" value="AYU82845.1"/>
    <property type="molecule type" value="Genomic_DNA"/>
</dbReference>
<gene>
    <name evidence="4" type="ORF">CGC21_5825</name>
    <name evidence="3" type="ORF">LDBPK_350440</name>
    <name evidence="2" type="ORF">LdCL_350009500</name>
</gene>
<evidence type="ECO:0000313" key="3">
    <source>
        <dbReference type="EMBL" id="CBZ37955.1"/>
    </source>
</evidence>
<dbReference type="VEuPathDB" id="TriTrypDB:LDHU3_35.0600"/>
<accession>E9BRS6</accession>
<reference evidence="7" key="6">
    <citation type="submission" date="2019-02" db="EMBL/GenBank/DDBJ databases">
        <title>FDA dAtabase for Regulatory Grade micrObial Sequences (FDA-ARGOS): Supporting development and validation of Infectious Disease Dx tests.</title>
        <authorList>
            <person name="Duncan R."/>
            <person name="Fisher C."/>
            <person name="Tallon L."/>
            <person name="Sadzewicz L."/>
            <person name="Sengamalay N."/>
            <person name="Ott S."/>
            <person name="Godinez A."/>
            <person name="Nagaraj S."/>
            <person name="Vavikolanu K."/>
            <person name="Nadendla S."/>
            <person name="Aluvathingal J."/>
            <person name="Sichtig H."/>
        </authorList>
    </citation>
    <scope>NUCLEOTIDE SEQUENCE [LARGE SCALE GENOMIC DNA]</scope>
    <source>
        <strain evidence="7">FDAARGOS_361</strain>
    </source>
</reference>
<reference evidence="4" key="5">
    <citation type="submission" date="2019-02" db="EMBL/GenBank/DDBJ databases">
        <title>FDA dAtabase for Regulatory Grade micrObial Sequences (FDA-ARGOS): Supporting development and validation of Infectious Disease Dx tests.</title>
        <authorList>
            <person name="Duncan R."/>
            <person name="Fisher C."/>
            <person name="Tallon L.J."/>
            <person name="Sadzewicz L."/>
            <person name="Sengamalay N."/>
            <person name="Ott S."/>
            <person name="Godinez A."/>
            <person name="Nagaraj S."/>
            <person name="Nadendla S."/>
            <person name="Sichtig H."/>
        </authorList>
    </citation>
    <scope>NUCLEOTIDE SEQUENCE</scope>
    <source>
        <strain evidence="4">FDAARGOS_361</strain>
    </source>
</reference>
<dbReference type="AlphaFoldDB" id="A0A3Q8IP18"/>
<evidence type="ECO:0000313" key="2">
    <source>
        <dbReference type="EMBL" id="AYU82845.1"/>
    </source>
</evidence>
<evidence type="ECO:0000313" key="4">
    <source>
        <dbReference type="EMBL" id="TPP44332.1"/>
    </source>
</evidence>
<dbReference type="Proteomes" id="UP000008980">
    <property type="component" value="Chromosome 35"/>
</dbReference>